<evidence type="ECO:0000259" key="6">
    <source>
        <dbReference type="Pfam" id="PF03936"/>
    </source>
</evidence>
<sequence>MASAAAGVPVVVVCSGDYQQQQAAVESSTSLHRRSANYQASTWDYDSICSLREEEAGESVLQLQATTLKERVRRLLLQEREDDDTAGRSRLRIIHRLQSLGIAYHFQEEIKGILLSMHRAAPSNLDDDLHSASLLFRMFRAQGIPASTDMLLVMMRAFRFREEDEVVVGSDDDDGLLALYEASYLAFPGETELEEARAFAVQSLAARGGGIAAGHLPLHWRAPRLQAMWSLHEEQAGADDDDDDILQLARVDFNLVQALHRRELSEVTRWWKESRLGERLPFARDRVVECFFCAACIAPEPHLADCREVLAKTASLIVHLDDIYDVYGTPEELRAFTDAIATWEPPCGAGDALPEYMRAMYAAIWETSTTAADRVLSKHGCHVLPLFKKQWHELCKAFLVEARWHQRSYRPSFREYLANGWVTSTGPLLLLHALPAAGAAAVGSDGDRLPTTLVELSSTIFRLCNDCASHEAESQRGDAPSAIACCMEEAWCAGEEQARAAVQGLIADTWKVFNKEMSSSADQSMAVAADLCRNLARIIHCIYQDGDGITSPTHRMKRMRRELEARMEMASRRGSPTTGGGGLTARELDAGRRHRSSMRLASTGAQRRAKAAGARPRTEATG</sequence>
<comment type="cofactor">
    <cofactor evidence="1">
        <name>Mn(2+)</name>
        <dbReference type="ChEBI" id="CHEBI:29035"/>
    </cofactor>
</comment>
<dbReference type="InterPro" id="IPR001906">
    <property type="entry name" value="Terpene_synth_N"/>
</dbReference>
<gene>
    <name evidence="7" type="ORF">PAHAL_2G002200</name>
</gene>
<dbReference type="InterPro" id="IPR034741">
    <property type="entry name" value="Terpene_cyclase-like_1_C"/>
</dbReference>
<dbReference type="GO" id="GO:0000287">
    <property type="term" value="F:magnesium ion binding"/>
    <property type="evidence" value="ECO:0007669"/>
    <property type="project" value="InterPro"/>
</dbReference>
<keyword evidence="3" id="KW-0479">Metal-binding</keyword>
<dbReference type="PANTHER" id="PTHR31225:SF232">
    <property type="entry name" value="TERPENE SYNTHASE METAL-BINDING DOMAIN-CONTAINING PROTEIN"/>
    <property type="match status" value="1"/>
</dbReference>
<organism evidence="7">
    <name type="scientific">Panicum hallii</name>
    <dbReference type="NCBI Taxonomy" id="206008"/>
    <lineage>
        <taxon>Eukaryota</taxon>
        <taxon>Viridiplantae</taxon>
        <taxon>Streptophyta</taxon>
        <taxon>Embryophyta</taxon>
        <taxon>Tracheophyta</taxon>
        <taxon>Spermatophyta</taxon>
        <taxon>Magnoliopsida</taxon>
        <taxon>Liliopsida</taxon>
        <taxon>Poales</taxon>
        <taxon>Poaceae</taxon>
        <taxon>PACMAD clade</taxon>
        <taxon>Panicoideae</taxon>
        <taxon>Panicodae</taxon>
        <taxon>Paniceae</taxon>
        <taxon>Panicinae</taxon>
        <taxon>Panicum</taxon>
        <taxon>Panicum sect. Panicum</taxon>
    </lineage>
</organism>
<comment type="cofactor">
    <cofactor evidence="2">
        <name>Mg(2+)</name>
        <dbReference type="ChEBI" id="CHEBI:18420"/>
    </cofactor>
</comment>
<dbReference type="AlphaFoldDB" id="A0A2T8KMD9"/>
<dbReference type="Pfam" id="PF03936">
    <property type="entry name" value="Terpene_synth_C"/>
    <property type="match status" value="1"/>
</dbReference>
<protein>
    <submittedName>
        <fullName evidence="7">Uncharacterized protein</fullName>
    </submittedName>
</protein>
<dbReference type="InterPro" id="IPR005630">
    <property type="entry name" value="Terpene_synthase_metal-bd"/>
</dbReference>
<accession>A0A2T8KMD9</accession>
<dbReference type="Pfam" id="PF01397">
    <property type="entry name" value="Terpene_synth"/>
    <property type="match status" value="1"/>
</dbReference>
<dbReference type="CDD" id="cd00684">
    <property type="entry name" value="Terpene_cyclase_plant_C1"/>
    <property type="match status" value="1"/>
</dbReference>
<evidence type="ECO:0000256" key="3">
    <source>
        <dbReference type="ARBA" id="ARBA00022723"/>
    </source>
</evidence>
<evidence type="ECO:0000256" key="2">
    <source>
        <dbReference type="ARBA" id="ARBA00001946"/>
    </source>
</evidence>
<dbReference type="Proteomes" id="UP000243499">
    <property type="component" value="Chromosome 2"/>
</dbReference>
<dbReference type="Gene3D" id="1.50.10.130">
    <property type="entry name" value="Terpene synthase, N-terminal domain"/>
    <property type="match status" value="1"/>
</dbReference>
<dbReference type="GO" id="GO:0016102">
    <property type="term" value="P:diterpenoid biosynthetic process"/>
    <property type="evidence" value="ECO:0007669"/>
    <property type="project" value="InterPro"/>
</dbReference>
<evidence type="ECO:0000256" key="1">
    <source>
        <dbReference type="ARBA" id="ARBA00001936"/>
    </source>
</evidence>
<dbReference type="InterPro" id="IPR008930">
    <property type="entry name" value="Terpenoid_cyclase/PrenylTrfase"/>
</dbReference>
<dbReference type="InterPro" id="IPR044814">
    <property type="entry name" value="Terpene_cyclase_plant_C1"/>
</dbReference>
<dbReference type="EMBL" id="CM008047">
    <property type="protein sequence ID" value="PVH63314.1"/>
    <property type="molecule type" value="Genomic_DNA"/>
</dbReference>
<dbReference type="SFLD" id="SFLDG01019">
    <property type="entry name" value="Terpene_Cyclase_Like_1_C_Termi"/>
    <property type="match status" value="1"/>
</dbReference>
<dbReference type="Gene3D" id="1.10.600.10">
    <property type="entry name" value="Farnesyl Diphosphate Synthase"/>
    <property type="match status" value="1"/>
</dbReference>
<dbReference type="PANTHER" id="PTHR31225">
    <property type="entry name" value="OS04G0344100 PROTEIN-RELATED"/>
    <property type="match status" value="1"/>
</dbReference>
<feature type="domain" description="Terpene synthase metal-binding" evidence="6">
    <location>
        <begin position="272"/>
        <end position="511"/>
    </location>
</feature>
<dbReference type="SUPFAM" id="SSF48576">
    <property type="entry name" value="Terpenoid synthases"/>
    <property type="match status" value="1"/>
</dbReference>
<reference evidence="7" key="1">
    <citation type="submission" date="2018-04" db="EMBL/GenBank/DDBJ databases">
        <title>WGS assembly of Panicum hallii.</title>
        <authorList>
            <person name="Lovell J."/>
            <person name="Jenkins J."/>
            <person name="Lowry D."/>
            <person name="Mamidi S."/>
            <person name="Sreedasyam A."/>
            <person name="Weng X."/>
            <person name="Barry K."/>
            <person name="Bonette J."/>
            <person name="Campitelli B."/>
            <person name="Daum C."/>
            <person name="Gordon S."/>
            <person name="Gould B."/>
            <person name="Lipzen A."/>
            <person name="Macqueen A."/>
            <person name="Palacio-Mejia J."/>
            <person name="Plott C."/>
            <person name="Shakirov E."/>
            <person name="Shu S."/>
            <person name="Yoshinaga Y."/>
            <person name="Zane M."/>
            <person name="Rokhsar D."/>
            <person name="Grimwood J."/>
            <person name="Schmutz J."/>
            <person name="Juenger T."/>
        </authorList>
    </citation>
    <scope>NUCLEOTIDE SEQUENCE [LARGE SCALE GENOMIC DNA]</scope>
    <source>
        <strain evidence="7">FIL2</strain>
    </source>
</reference>
<proteinExistence type="predicted"/>
<dbReference type="InterPro" id="IPR008949">
    <property type="entry name" value="Isoprenoid_synthase_dom_sf"/>
</dbReference>
<feature type="domain" description="Terpene synthase N-terminal" evidence="5">
    <location>
        <begin position="43"/>
        <end position="204"/>
    </location>
</feature>
<feature type="region of interest" description="Disordered" evidence="4">
    <location>
        <begin position="569"/>
        <end position="622"/>
    </location>
</feature>
<dbReference type="InterPro" id="IPR036965">
    <property type="entry name" value="Terpene_synth_N_sf"/>
</dbReference>
<dbReference type="Gramene" id="PVH63314">
    <property type="protein sequence ID" value="PVH63314"/>
    <property type="gene ID" value="PAHAL_2G002200"/>
</dbReference>
<dbReference type="SFLD" id="SFLDS00005">
    <property type="entry name" value="Isoprenoid_Synthase_Type_I"/>
    <property type="match status" value="1"/>
</dbReference>
<evidence type="ECO:0000256" key="4">
    <source>
        <dbReference type="SAM" id="MobiDB-lite"/>
    </source>
</evidence>
<dbReference type="SUPFAM" id="SSF48239">
    <property type="entry name" value="Terpenoid cyclases/Protein prenyltransferases"/>
    <property type="match status" value="1"/>
</dbReference>
<evidence type="ECO:0000259" key="5">
    <source>
        <dbReference type="Pfam" id="PF01397"/>
    </source>
</evidence>
<dbReference type="GO" id="GO:0010333">
    <property type="term" value="F:terpene synthase activity"/>
    <property type="evidence" value="ECO:0007669"/>
    <property type="project" value="InterPro"/>
</dbReference>
<name>A0A2T8KMD9_9POAL</name>
<evidence type="ECO:0000313" key="7">
    <source>
        <dbReference type="EMBL" id="PVH63314.1"/>
    </source>
</evidence>
<dbReference type="InterPro" id="IPR050148">
    <property type="entry name" value="Terpene_synthase-like"/>
</dbReference>